<organism evidence="2 3">
    <name type="scientific">Paracoccus tegillarcae</name>
    <dbReference type="NCBI Taxonomy" id="1529068"/>
    <lineage>
        <taxon>Bacteria</taxon>
        <taxon>Pseudomonadati</taxon>
        <taxon>Pseudomonadota</taxon>
        <taxon>Alphaproteobacteria</taxon>
        <taxon>Rhodobacterales</taxon>
        <taxon>Paracoccaceae</taxon>
        <taxon>Paracoccus</taxon>
    </lineage>
</organism>
<sequence>MRKFSSTAVGVSKGSALVFSAFESDGEMWAGEGSRLANCLVRFEEPFLEAPVVHVSMNMWDMGASQNARADISADEVSETGFRIVFRTWGDTKVARIRAEWIAIGPVRHEDDFRDV</sequence>
<dbReference type="Pfam" id="PF09458">
    <property type="entry name" value="H_lectin"/>
    <property type="match status" value="1"/>
</dbReference>
<dbReference type="GO" id="GO:0045335">
    <property type="term" value="C:phagocytic vesicle"/>
    <property type="evidence" value="ECO:0007669"/>
    <property type="project" value="TreeGrafter"/>
</dbReference>
<evidence type="ECO:0000259" key="1">
    <source>
        <dbReference type="Pfam" id="PF09458"/>
    </source>
</evidence>
<accession>A0A2K9F003</accession>
<dbReference type="PANTHER" id="PTHR46938">
    <property type="entry name" value="DISCOIDIN-1 SUBUNIT A-RELATED-RELATED"/>
    <property type="match status" value="1"/>
</dbReference>
<evidence type="ECO:0000313" key="3">
    <source>
        <dbReference type="Proteomes" id="UP000233742"/>
    </source>
</evidence>
<dbReference type="PANTHER" id="PTHR46938:SF1">
    <property type="entry name" value="DISCOIDIN-1 SUBUNIT A-RELATED"/>
    <property type="match status" value="1"/>
</dbReference>
<dbReference type="KEGG" id="paro:CUV01_17275"/>
<evidence type="ECO:0000313" key="2">
    <source>
        <dbReference type="EMBL" id="AUH34894.1"/>
    </source>
</evidence>
<gene>
    <name evidence="2" type="ORF">CUV01_17275</name>
</gene>
<dbReference type="InterPro" id="IPR037221">
    <property type="entry name" value="H-type_lectin_dom_sf"/>
</dbReference>
<dbReference type="SUPFAM" id="SSF141086">
    <property type="entry name" value="Agglutinin HPA-like"/>
    <property type="match status" value="1"/>
</dbReference>
<dbReference type="GO" id="GO:0098636">
    <property type="term" value="C:protein complex involved in cell adhesion"/>
    <property type="evidence" value="ECO:0007669"/>
    <property type="project" value="TreeGrafter"/>
</dbReference>
<dbReference type="GO" id="GO:0098609">
    <property type="term" value="P:cell-cell adhesion"/>
    <property type="evidence" value="ECO:0007669"/>
    <property type="project" value="TreeGrafter"/>
</dbReference>
<name>A0A2K9F003_9RHOB</name>
<protein>
    <recommendedName>
        <fullName evidence="1">H-type lectin domain-containing protein</fullName>
    </recommendedName>
</protein>
<dbReference type="InterPro" id="IPR019019">
    <property type="entry name" value="H-type_lectin_domain"/>
</dbReference>
<dbReference type="Proteomes" id="UP000233742">
    <property type="component" value="Chromosome"/>
</dbReference>
<dbReference type="EMBL" id="CP025408">
    <property type="protein sequence ID" value="AUH34894.1"/>
    <property type="molecule type" value="Genomic_DNA"/>
</dbReference>
<dbReference type="AlphaFoldDB" id="A0A2K9F003"/>
<dbReference type="Gene3D" id="2.60.40.2080">
    <property type="match status" value="1"/>
</dbReference>
<dbReference type="InterPro" id="IPR052487">
    <property type="entry name" value="Galactose-binding_lectin"/>
</dbReference>
<keyword evidence="3" id="KW-1185">Reference proteome</keyword>
<dbReference type="GO" id="GO:0030247">
    <property type="term" value="F:polysaccharide binding"/>
    <property type="evidence" value="ECO:0007669"/>
    <property type="project" value="TreeGrafter"/>
</dbReference>
<feature type="domain" description="H-type lectin" evidence="1">
    <location>
        <begin position="41"/>
        <end position="104"/>
    </location>
</feature>
<dbReference type="GO" id="GO:0046871">
    <property type="term" value="F:N-acetylgalactosamine binding"/>
    <property type="evidence" value="ECO:0007669"/>
    <property type="project" value="TreeGrafter"/>
</dbReference>
<reference evidence="2 3" key="1">
    <citation type="submission" date="2017-12" db="EMBL/GenBank/DDBJ databases">
        <authorList>
            <person name="Hurst M.R.H."/>
        </authorList>
    </citation>
    <scope>NUCLEOTIDE SEQUENCE [LARGE SCALE GENOMIC DNA]</scope>
    <source>
        <strain evidence="2 3">BM15</strain>
    </source>
</reference>
<dbReference type="GO" id="GO:0070492">
    <property type="term" value="F:oligosaccharide binding"/>
    <property type="evidence" value="ECO:0007669"/>
    <property type="project" value="TreeGrafter"/>
</dbReference>
<dbReference type="OrthoDB" id="7658568at2"/>
<dbReference type="GO" id="GO:0009986">
    <property type="term" value="C:cell surface"/>
    <property type="evidence" value="ECO:0007669"/>
    <property type="project" value="TreeGrafter"/>
</dbReference>
<proteinExistence type="predicted"/>